<reference evidence="1" key="1">
    <citation type="submission" date="2021-03" db="EMBL/GenBank/DDBJ databases">
        <title>Evolutionary priming and transition to the ectomycorrhizal habit in an iconic lineage of mushroom-forming fungi: is preadaptation a requirement?</title>
        <authorList>
            <consortium name="DOE Joint Genome Institute"/>
            <person name="Looney B.P."/>
            <person name="Miyauchi S."/>
            <person name="Morin E."/>
            <person name="Drula E."/>
            <person name="Courty P.E."/>
            <person name="Chicoki N."/>
            <person name="Fauchery L."/>
            <person name="Kohler A."/>
            <person name="Kuo A."/>
            <person name="LaButti K."/>
            <person name="Pangilinan J."/>
            <person name="Lipzen A."/>
            <person name="Riley R."/>
            <person name="Andreopoulos W."/>
            <person name="He G."/>
            <person name="Johnson J."/>
            <person name="Barry K.W."/>
            <person name="Grigoriev I.V."/>
            <person name="Nagy L."/>
            <person name="Hibbett D."/>
            <person name="Henrissat B."/>
            <person name="Matheny P.B."/>
            <person name="Labbe J."/>
            <person name="Martin A.F."/>
        </authorList>
    </citation>
    <scope>NUCLEOTIDE SEQUENCE</scope>
    <source>
        <strain evidence="1">BPL698</strain>
    </source>
</reference>
<evidence type="ECO:0000313" key="2">
    <source>
        <dbReference type="Proteomes" id="UP001207468"/>
    </source>
</evidence>
<keyword evidence="2" id="KW-1185">Reference proteome</keyword>
<sequence>MHCILCIFVVLTVRLPPRTPHFGLKHQICRQGWISAVIMRFPFVALLQQPLPRTVELYLDGGLPIQHPRTPHPASVLRRD</sequence>
<organism evidence="1 2">
    <name type="scientific">Russula earlei</name>
    <dbReference type="NCBI Taxonomy" id="71964"/>
    <lineage>
        <taxon>Eukaryota</taxon>
        <taxon>Fungi</taxon>
        <taxon>Dikarya</taxon>
        <taxon>Basidiomycota</taxon>
        <taxon>Agaricomycotina</taxon>
        <taxon>Agaricomycetes</taxon>
        <taxon>Russulales</taxon>
        <taxon>Russulaceae</taxon>
        <taxon>Russula</taxon>
    </lineage>
</organism>
<proteinExistence type="predicted"/>
<name>A0ACC0UIU7_9AGAM</name>
<comment type="caution">
    <text evidence="1">The sequence shown here is derived from an EMBL/GenBank/DDBJ whole genome shotgun (WGS) entry which is preliminary data.</text>
</comment>
<accession>A0ACC0UIU7</accession>
<gene>
    <name evidence="1" type="ORF">F5148DRAFT_1175029</name>
</gene>
<dbReference type="Proteomes" id="UP001207468">
    <property type="component" value="Unassembled WGS sequence"/>
</dbReference>
<dbReference type="EMBL" id="JAGFNK010000030">
    <property type="protein sequence ID" value="KAI9510984.1"/>
    <property type="molecule type" value="Genomic_DNA"/>
</dbReference>
<evidence type="ECO:0000313" key="1">
    <source>
        <dbReference type="EMBL" id="KAI9510984.1"/>
    </source>
</evidence>
<protein>
    <submittedName>
        <fullName evidence="1">Uncharacterized protein</fullName>
    </submittedName>
</protein>